<evidence type="ECO:0000256" key="2">
    <source>
        <dbReference type="ARBA" id="ARBA00023125"/>
    </source>
</evidence>
<dbReference type="PROSITE" id="PS50949">
    <property type="entry name" value="HTH_GNTR"/>
    <property type="match status" value="1"/>
</dbReference>
<dbReference type="InterPro" id="IPR036390">
    <property type="entry name" value="WH_DNA-bd_sf"/>
</dbReference>
<keyword evidence="1" id="KW-0805">Transcription regulation</keyword>
<feature type="domain" description="HTH gntR-type" evidence="4">
    <location>
        <begin position="3"/>
        <end position="71"/>
    </location>
</feature>
<dbReference type="InterPro" id="IPR050679">
    <property type="entry name" value="Bact_HTH_transcr_reg"/>
</dbReference>
<dbReference type="SMART" id="SM00345">
    <property type="entry name" value="HTH_GNTR"/>
    <property type="match status" value="1"/>
</dbReference>
<dbReference type="CDD" id="cd07377">
    <property type="entry name" value="WHTH_GntR"/>
    <property type="match status" value="1"/>
</dbReference>
<accession>A0A2W5QVQ9</accession>
<proteinExistence type="predicted"/>
<name>A0A2W5QVQ9_9SPHN</name>
<comment type="caution">
    <text evidence="5">The sequence shown here is derived from an EMBL/GenBank/DDBJ whole genome shotgun (WGS) entry which is preliminary data.</text>
</comment>
<evidence type="ECO:0000313" key="6">
    <source>
        <dbReference type="Proteomes" id="UP000249082"/>
    </source>
</evidence>
<dbReference type="PANTHER" id="PTHR44846">
    <property type="entry name" value="MANNOSYL-D-GLYCERATE TRANSPORT/METABOLISM SYSTEM REPRESSOR MNGR-RELATED"/>
    <property type="match status" value="1"/>
</dbReference>
<dbReference type="PRINTS" id="PR00035">
    <property type="entry name" value="HTHGNTR"/>
</dbReference>
<dbReference type="InterPro" id="IPR011663">
    <property type="entry name" value="UTRA"/>
</dbReference>
<dbReference type="EMBL" id="QFPX01000006">
    <property type="protein sequence ID" value="PZQ55530.1"/>
    <property type="molecule type" value="Genomic_DNA"/>
</dbReference>
<evidence type="ECO:0000256" key="1">
    <source>
        <dbReference type="ARBA" id="ARBA00023015"/>
    </source>
</evidence>
<dbReference type="SUPFAM" id="SSF64288">
    <property type="entry name" value="Chorismate lyase-like"/>
    <property type="match status" value="1"/>
</dbReference>
<evidence type="ECO:0000256" key="3">
    <source>
        <dbReference type="ARBA" id="ARBA00023163"/>
    </source>
</evidence>
<protein>
    <submittedName>
        <fullName evidence="5">UTRA domain-containing protein</fullName>
    </submittedName>
</protein>
<evidence type="ECO:0000259" key="4">
    <source>
        <dbReference type="PROSITE" id="PS50949"/>
    </source>
</evidence>
<dbReference type="SMART" id="SM00866">
    <property type="entry name" value="UTRA"/>
    <property type="match status" value="1"/>
</dbReference>
<sequence>MNLPLHERIRQDFETRILSGALAPGARLPTEQALMAHYDCARMTVNKALTALATAGLVDRRKKAGTFVARPRVHAMAMDIPDLGAQVAERGQAYRFDLGQRRELTGAQARLEWKVDRAVPLLELEGVHFADGTPFAWEHRFVNVAAVPEISDADFTGASPGAWLLEHVPWTEADAHITATGASAAQARSLAVEVGAPCLCVERKTWRGAEPITYVRQLFVAGAYELTAHFGPGARREG</sequence>
<dbReference type="Gene3D" id="1.10.10.10">
    <property type="entry name" value="Winged helix-like DNA-binding domain superfamily/Winged helix DNA-binding domain"/>
    <property type="match status" value="1"/>
</dbReference>
<dbReference type="InterPro" id="IPR036388">
    <property type="entry name" value="WH-like_DNA-bd_sf"/>
</dbReference>
<dbReference type="Proteomes" id="UP000249082">
    <property type="component" value="Unassembled WGS sequence"/>
</dbReference>
<evidence type="ECO:0000313" key="5">
    <source>
        <dbReference type="EMBL" id="PZQ55530.1"/>
    </source>
</evidence>
<dbReference type="SUPFAM" id="SSF46785">
    <property type="entry name" value="Winged helix' DNA-binding domain"/>
    <property type="match status" value="1"/>
</dbReference>
<reference evidence="5 6" key="1">
    <citation type="submission" date="2017-08" db="EMBL/GenBank/DDBJ databases">
        <title>Infants hospitalized years apart are colonized by the same room-sourced microbial strains.</title>
        <authorList>
            <person name="Brooks B."/>
            <person name="Olm M.R."/>
            <person name="Firek B.A."/>
            <person name="Baker R."/>
            <person name="Thomas B.C."/>
            <person name="Morowitz M.J."/>
            <person name="Banfield J.F."/>
        </authorList>
    </citation>
    <scope>NUCLEOTIDE SEQUENCE [LARGE SCALE GENOMIC DNA]</scope>
    <source>
        <strain evidence="5">S2_005_002_R2_33</strain>
    </source>
</reference>
<dbReference type="Pfam" id="PF07702">
    <property type="entry name" value="UTRA"/>
    <property type="match status" value="1"/>
</dbReference>
<dbReference type="GO" id="GO:0003677">
    <property type="term" value="F:DNA binding"/>
    <property type="evidence" value="ECO:0007669"/>
    <property type="project" value="UniProtKB-KW"/>
</dbReference>
<organism evidence="5 6">
    <name type="scientific">Novosphingobium pentaromativorans</name>
    <dbReference type="NCBI Taxonomy" id="205844"/>
    <lineage>
        <taxon>Bacteria</taxon>
        <taxon>Pseudomonadati</taxon>
        <taxon>Pseudomonadota</taxon>
        <taxon>Alphaproteobacteria</taxon>
        <taxon>Sphingomonadales</taxon>
        <taxon>Sphingomonadaceae</taxon>
        <taxon>Novosphingobium</taxon>
    </lineage>
</organism>
<dbReference type="PANTHER" id="PTHR44846:SF16">
    <property type="entry name" value="TRANSCRIPTIONAL REGULATOR PHNF-RELATED"/>
    <property type="match status" value="1"/>
</dbReference>
<dbReference type="Pfam" id="PF00392">
    <property type="entry name" value="GntR"/>
    <property type="match status" value="1"/>
</dbReference>
<dbReference type="InterPro" id="IPR000524">
    <property type="entry name" value="Tscrpt_reg_HTH_GntR"/>
</dbReference>
<gene>
    <name evidence="5" type="ORF">DI555_09490</name>
</gene>
<dbReference type="GO" id="GO:0003700">
    <property type="term" value="F:DNA-binding transcription factor activity"/>
    <property type="evidence" value="ECO:0007669"/>
    <property type="project" value="InterPro"/>
</dbReference>
<dbReference type="InterPro" id="IPR028978">
    <property type="entry name" value="Chorismate_lyase_/UTRA_dom_sf"/>
</dbReference>
<keyword evidence="3" id="KW-0804">Transcription</keyword>
<dbReference type="Gene3D" id="3.40.1410.10">
    <property type="entry name" value="Chorismate lyase-like"/>
    <property type="match status" value="1"/>
</dbReference>
<dbReference type="AlphaFoldDB" id="A0A2W5QVQ9"/>
<keyword evidence="2" id="KW-0238">DNA-binding</keyword>